<keyword evidence="8" id="KW-0460">Magnesium</keyword>
<dbReference type="NCBIfam" id="TIGR00169">
    <property type="entry name" value="leuB"/>
    <property type="match status" value="1"/>
</dbReference>
<keyword evidence="7 14" id="KW-0479">Metal-binding</keyword>
<dbReference type="Proteomes" id="UP000800235">
    <property type="component" value="Unassembled WGS sequence"/>
</dbReference>
<evidence type="ECO:0000256" key="7">
    <source>
        <dbReference type="ARBA" id="ARBA00022723"/>
    </source>
</evidence>
<keyword evidence="11" id="KW-0464">Manganese</keyword>
<dbReference type="PROSITE" id="PS00470">
    <property type="entry name" value="IDH_IMDH"/>
    <property type="match status" value="1"/>
</dbReference>
<dbReference type="GO" id="GO:0000287">
    <property type="term" value="F:magnesium ion binding"/>
    <property type="evidence" value="ECO:0007669"/>
    <property type="project" value="InterPro"/>
</dbReference>
<evidence type="ECO:0000256" key="3">
    <source>
        <dbReference type="ARBA" id="ARBA00011738"/>
    </source>
</evidence>
<keyword evidence="12 14" id="KW-0100">Branched-chain amino acid biosynthesis</keyword>
<evidence type="ECO:0000256" key="6">
    <source>
        <dbReference type="ARBA" id="ARBA00022605"/>
    </source>
</evidence>
<dbReference type="InterPro" id="IPR004429">
    <property type="entry name" value="Isopropylmalate_DH"/>
</dbReference>
<keyword evidence="6" id="KW-0028">Amino-acid biosynthesis</keyword>
<dbReference type="AlphaFoldDB" id="A0A9P4NSK6"/>
<dbReference type="SUPFAM" id="SSF53659">
    <property type="entry name" value="Isocitrate/Isopropylmalate dehydrogenase-like"/>
    <property type="match status" value="1"/>
</dbReference>
<comment type="similarity">
    <text evidence="2 13">Belongs to the isocitrate and isopropylmalate dehydrogenases family.</text>
</comment>
<evidence type="ECO:0000256" key="1">
    <source>
        <dbReference type="ARBA" id="ARBA00001936"/>
    </source>
</evidence>
<comment type="pathway">
    <text evidence="14">Amino-acid biosynthesis; L-leucine biosynthesis; L-leucine from 3-methyl-2-oxobutanoate: step 3/4.</text>
</comment>
<evidence type="ECO:0000313" key="16">
    <source>
        <dbReference type="EMBL" id="KAF2430877.1"/>
    </source>
</evidence>
<comment type="caution">
    <text evidence="16">The sequence shown here is derived from an EMBL/GenBank/DDBJ whole genome shotgun (WGS) entry which is preliminary data.</text>
</comment>
<dbReference type="EMBL" id="MU007036">
    <property type="protein sequence ID" value="KAF2430877.1"/>
    <property type="molecule type" value="Genomic_DNA"/>
</dbReference>
<accession>A0A9P4NSK6</accession>
<evidence type="ECO:0000256" key="8">
    <source>
        <dbReference type="ARBA" id="ARBA00022842"/>
    </source>
</evidence>
<dbReference type="FunFam" id="3.40.718.10:FF:000006">
    <property type="entry name" value="3-isopropylmalate dehydrogenase"/>
    <property type="match status" value="1"/>
</dbReference>
<keyword evidence="17" id="KW-1185">Reference proteome</keyword>
<dbReference type="OrthoDB" id="419183at2759"/>
<protein>
    <recommendedName>
        <fullName evidence="4 14">3-isopropylmalate dehydrogenase</fullName>
        <ecNumber evidence="4 14">1.1.1.85</ecNumber>
    </recommendedName>
</protein>
<evidence type="ECO:0000256" key="4">
    <source>
        <dbReference type="ARBA" id="ARBA00013101"/>
    </source>
</evidence>
<proteinExistence type="inferred from homology"/>
<dbReference type="PANTHER" id="PTHR42979:SF1">
    <property type="entry name" value="3-ISOPROPYLMALATE DEHYDROGENASE"/>
    <property type="match status" value="1"/>
</dbReference>
<comment type="catalytic activity">
    <reaction evidence="14">
        <text>(2R,3S)-3-isopropylmalate + NAD(+) = 4-methyl-2-oxopentanoate + CO2 + NADH</text>
        <dbReference type="Rhea" id="RHEA:32271"/>
        <dbReference type="ChEBI" id="CHEBI:16526"/>
        <dbReference type="ChEBI" id="CHEBI:17865"/>
        <dbReference type="ChEBI" id="CHEBI:35121"/>
        <dbReference type="ChEBI" id="CHEBI:57540"/>
        <dbReference type="ChEBI" id="CHEBI:57945"/>
        <dbReference type="EC" id="1.1.1.85"/>
    </reaction>
</comment>
<dbReference type="Pfam" id="PF00180">
    <property type="entry name" value="Iso_dh"/>
    <property type="match status" value="1"/>
</dbReference>
<dbReference type="Gene3D" id="3.40.718.10">
    <property type="entry name" value="Isopropylmalate Dehydrogenase"/>
    <property type="match status" value="1"/>
</dbReference>
<dbReference type="InterPro" id="IPR024084">
    <property type="entry name" value="IsoPropMal-DH-like_dom"/>
</dbReference>
<evidence type="ECO:0000256" key="11">
    <source>
        <dbReference type="ARBA" id="ARBA00023211"/>
    </source>
</evidence>
<evidence type="ECO:0000256" key="5">
    <source>
        <dbReference type="ARBA" id="ARBA00022430"/>
    </source>
</evidence>
<evidence type="ECO:0000256" key="2">
    <source>
        <dbReference type="ARBA" id="ARBA00007769"/>
    </source>
</evidence>
<gene>
    <name evidence="16" type="ORF">EJ08DRAFT_611881</name>
</gene>
<name>A0A9P4NSK6_9PEZI</name>
<comment type="cofactor">
    <cofactor evidence="14">
        <name>Mg(2+)</name>
        <dbReference type="ChEBI" id="CHEBI:18420"/>
    </cofactor>
    <cofactor evidence="14">
        <name>Mn(2+)</name>
        <dbReference type="ChEBI" id="CHEBI:29035"/>
    </cofactor>
    <text evidence="14">Binds 1 Mg(2+) or Mn(2+) ion per subunit.</text>
</comment>
<sequence length="367" mass="39237">MPSHKIVVFGGDHCGPEVTAEAVKILKVIETERPDVKFNFQEHLLGGCSIDAHGTPITDDALNAAKNADAILLGAIGGPKWGTGAVRPEQGLLKLRKELETYGNLRPCFFASPSLVSISPLKESVCEGVNFTVVRELTGGLYFGEKKEDTGDGYAYDIEPYSRSEIERITRLAAYLALQENPPAPVWSLDKANVLATSRLWRKTVDRVMTEEFPQLKYGHHLIDSAAMLMVKNPRALNGIIVTSNLFGDIISDEASVIPGSLGLLPSASLGAIPDGKSKVNGIYEPIHGSAPDISGKGIVNPVAMLLSVSMMLKYSLCEPELAAAVDTAVKNVIEADIRTGDIGGKSSTSEVGDATAKELAKILQNK</sequence>
<evidence type="ECO:0000256" key="12">
    <source>
        <dbReference type="ARBA" id="ARBA00023304"/>
    </source>
</evidence>
<dbReference type="EC" id="1.1.1.85" evidence="4 14"/>
<reference evidence="16" key="1">
    <citation type="journal article" date="2020" name="Stud. Mycol.">
        <title>101 Dothideomycetes genomes: a test case for predicting lifestyles and emergence of pathogens.</title>
        <authorList>
            <person name="Haridas S."/>
            <person name="Albert R."/>
            <person name="Binder M."/>
            <person name="Bloem J."/>
            <person name="Labutti K."/>
            <person name="Salamov A."/>
            <person name="Andreopoulos B."/>
            <person name="Baker S."/>
            <person name="Barry K."/>
            <person name="Bills G."/>
            <person name="Bluhm B."/>
            <person name="Cannon C."/>
            <person name="Castanera R."/>
            <person name="Culley D."/>
            <person name="Daum C."/>
            <person name="Ezra D."/>
            <person name="Gonzalez J."/>
            <person name="Henrissat B."/>
            <person name="Kuo A."/>
            <person name="Liang C."/>
            <person name="Lipzen A."/>
            <person name="Lutzoni F."/>
            <person name="Magnuson J."/>
            <person name="Mondo S."/>
            <person name="Nolan M."/>
            <person name="Ohm R."/>
            <person name="Pangilinan J."/>
            <person name="Park H.-J."/>
            <person name="Ramirez L."/>
            <person name="Alfaro M."/>
            <person name="Sun H."/>
            <person name="Tritt A."/>
            <person name="Yoshinaga Y."/>
            <person name="Zwiers L.-H."/>
            <person name="Turgeon B."/>
            <person name="Goodwin S."/>
            <person name="Spatafora J."/>
            <person name="Crous P."/>
            <person name="Grigoriev I."/>
        </authorList>
    </citation>
    <scope>NUCLEOTIDE SEQUENCE</scope>
    <source>
        <strain evidence="16">CBS 130266</strain>
    </source>
</reference>
<evidence type="ECO:0000259" key="15">
    <source>
        <dbReference type="SMART" id="SM01329"/>
    </source>
</evidence>
<keyword evidence="9 13" id="KW-0560">Oxidoreductase</keyword>
<comment type="subunit">
    <text evidence="3 14">Homodimer.</text>
</comment>
<dbReference type="GO" id="GO:0051287">
    <property type="term" value="F:NAD binding"/>
    <property type="evidence" value="ECO:0007669"/>
    <property type="project" value="InterPro"/>
</dbReference>
<dbReference type="PANTHER" id="PTHR42979">
    <property type="entry name" value="3-ISOPROPYLMALATE DEHYDROGENASE"/>
    <property type="match status" value="1"/>
</dbReference>
<comment type="function">
    <text evidence="14">Catalyzes the oxidation of 3-carboxy-2-hydroxy-4-methylpentanoate (3-isopropylmalate) to 3-carboxy-4-methyl-2-oxopentanoate. The product decarboxylates to 4-methyl-2 oxopentanoate.</text>
</comment>
<dbReference type="GO" id="GO:0009098">
    <property type="term" value="P:L-leucine biosynthetic process"/>
    <property type="evidence" value="ECO:0007669"/>
    <property type="project" value="UniProtKB-KW"/>
</dbReference>
<evidence type="ECO:0000256" key="13">
    <source>
        <dbReference type="RuleBase" id="RU004443"/>
    </source>
</evidence>
<evidence type="ECO:0000256" key="14">
    <source>
        <dbReference type="RuleBase" id="RU004445"/>
    </source>
</evidence>
<dbReference type="GO" id="GO:0003862">
    <property type="term" value="F:3-isopropylmalate dehydrogenase activity"/>
    <property type="evidence" value="ECO:0007669"/>
    <property type="project" value="UniProtKB-EC"/>
</dbReference>
<evidence type="ECO:0000256" key="10">
    <source>
        <dbReference type="ARBA" id="ARBA00023027"/>
    </source>
</evidence>
<dbReference type="InterPro" id="IPR019818">
    <property type="entry name" value="IsoCit/isopropylmalate_DH_CS"/>
</dbReference>
<organism evidence="16 17">
    <name type="scientific">Tothia fuscella</name>
    <dbReference type="NCBI Taxonomy" id="1048955"/>
    <lineage>
        <taxon>Eukaryota</taxon>
        <taxon>Fungi</taxon>
        <taxon>Dikarya</taxon>
        <taxon>Ascomycota</taxon>
        <taxon>Pezizomycotina</taxon>
        <taxon>Dothideomycetes</taxon>
        <taxon>Pleosporomycetidae</taxon>
        <taxon>Venturiales</taxon>
        <taxon>Cylindrosympodiaceae</taxon>
        <taxon>Tothia</taxon>
    </lineage>
</organism>
<keyword evidence="10 14" id="KW-0520">NAD</keyword>
<evidence type="ECO:0000313" key="17">
    <source>
        <dbReference type="Proteomes" id="UP000800235"/>
    </source>
</evidence>
<dbReference type="SMART" id="SM01329">
    <property type="entry name" value="Iso_dh"/>
    <property type="match status" value="1"/>
</dbReference>
<comment type="cofactor">
    <cofactor evidence="1">
        <name>Mn(2+)</name>
        <dbReference type="ChEBI" id="CHEBI:29035"/>
    </cofactor>
</comment>
<dbReference type="GO" id="GO:0005829">
    <property type="term" value="C:cytosol"/>
    <property type="evidence" value="ECO:0007669"/>
    <property type="project" value="TreeGrafter"/>
</dbReference>
<evidence type="ECO:0000256" key="9">
    <source>
        <dbReference type="ARBA" id="ARBA00023002"/>
    </source>
</evidence>
<keyword evidence="5 14" id="KW-0432">Leucine biosynthesis</keyword>
<feature type="domain" description="Isopropylmalate dehydrogenase-like" evidence="15">
    <location>
        <begin position="5"/>
        <end position="356"/>
    </location>
</feature>